<dbReference type="Gene3D" id="4.10.1100.10">
    <property type="entry name" value="Transcription factor, SBP-box domain"/>
    <property type="match status" value="1"/>
</dbReference>
<evidence type="ECO:0000256" key="1">
    <source>
        <dbReference type="ARBA" id="ARBA00004123"/>
    </source>
</evidence>
<comment type="subcellular location">
    <subcellularLocation>
        <location evidence="1">Nucleus</location>
    </subcellularLocation>
</comment>
<dbReference type="FunFam" id="4.10.1100.10:FF:000001">
    <property type="entry name" value="Squamosa promoter-binding-like protein 14"/>
    <property type="match status" value="1"/>
</dbReference>
<dbReference type="InterPro" id="IPR036893">
    <property type="entry name" value="SBP_sf"/>
</dbReference>
<dbReference type="InterPro" id="IPR036770">
    <property type="entry name" value="Ankyrin_rpt-contain_sf"/>
</dbReference>
<organism evidence="13 14">
    <name type="scientific">Platanthera zijinensis</name>
    <dbReference type="NCBI Taxonomy" id="2320716"/>
    <lineage>
        <taxon>Eukaryota</taxon>
        <taxon>Viridiplantae</taxon>
        <taxon>Streptophyta</taxon>
        <taxon>Embryophyta</taxon>
        <taxon>Tracheophyta</taxon>
        <taxon>Spermatophyta</taxon>
        <taxon>Magnoliopsida</taxon>
        <taxon>Liliopsida</taxon>
        <taxon>Asparagales</taxon>
        <taxon>Orchidaceae</taxon>
        <taxon>Orchidoideae</taxon>
        <taxon>Orchideae</taxon>
        <taxon>Orchidinae</taxon>
        <taxon>Platanthera</taxon>
    </lineage>
</organism>
<dbReference type="AlphaFoldDB" id="A0AAP0BC16"/>
<feature type="compositionally biased region" description="Polar residues" evidence="10">
    <location>
        <begin position="437"/>
        <end position="448"/>
    </location>
</feature>
<keyword evidence="4" id="KW-0862">Zinc</keyword>
<evidence type="ECO:0000256" key="8">
    <source>
        <dbReference type="ARBA" id="ARBA00023242"/>
    </source>
</evidence>
<keyword evidence="2" id="KW-0479">Metal-binding</keyword>
<comment type="caution">
    <text evidence="13">The sequence shown here is derived from an EMBL/GenBank/DDBJ whole genome shotgun (WGS) entry which is preliminary data.</text>
</comment>
<dbReference type="Pfam" id="PF26102">
    <property type="entry name" value="Ig_SPL7"/>
    <property type="match status" value="1"/>
</dbReference>
<dbReference type="InterPro" id="IPR044817">
    <property type="entry name" value="SBP-like"/>
</dbReference>
<dbReference type="SUPFAM" id="SSF103612">
    <property type="entry name" value="SBT domain"/>
    <property type="match status" value="1"/>
</dbReference>
<evidence type="ECO:0000256" key="5">
    <source>
        <dbReference type="ARBA" id="ARBA00023015"/>
    </source>
</evidence>
<gene>
    <name evidence="13" type="primary">SPL1</name>
    <name evidence="13" type="ORF">KSP39_PZI014745</name>
</gene>
<evidence type="ECO:0000256" key="4">
    <source>
        <dbReference type="ARBA" id="ARBA00022833"/>
    </source>
</evidence>
<dbReference type="PROSITE" id="PS51141">
    <property type="entry name" value="ZF_SBP"/>
    <property type="match status" value="1"/>
</dbReference>
<keyword evidence="5" id="KW-0805">Transcription regulation</keyword>
<evidence type="ECO:0000256" key="7">
    <source>
        <dbReference type="ARBA" id="ARBA00023163"/>
    </source>
</evidence>
<dbReference type="GO" id="GO:0005634">
    <property type="term" value="C:nucleus"/>
    <property type="evidence" value="ECO:0007669"/>
    <property type="project" value="UniProtKB-SubCell"/>
</dbReference>
<keyword evidence="8" id="KW-0539">Nucleus</keyword>
<feature type="compositionally biased region" description="Low complexity" evidence="10">
    <location>
        <begin position="449"/>
        <end position="458"/>
    </location>
</feature>
<feature type="region of interest" description="Disordered" evidence="10">
    <location>
        <begin position="437"/>
        <end position="461"/>
    </location>
</feature>
<evidence type="ECO:0000256" key="10">
    <source>
        <dbReference type="SAM" id="MobiDB-lite"/>
    </source>
</evidence>
<keyword evidence="11" id="KW-0812">Transmembrane</keyword>
<dbReference type="GO" id="GO:0003677">
    <property type="term" value="F:DNA binding"/>
    <property type="evidence" value="ECO:0007669"/>
    <property type="project" value="UniProtKB-KW"/>
</dbReference>
<feature type="transmembrane region" description="Helical" evidence="11">
    <location>
        <begin position="962"/>
        <end position="985"/>
    </location>
</feature>
<evidence type="ECO:0000256" key="3">
    <source>
        <dbReference type="ARBA" id="ARBA00022771"/>
    </source>
</evidence>
<keyword evidence="11" id="KW-0472">Membrane</keyword>
<evidence type="ECO:0000256" key="11">
    <source>
        <dbReference type="SAM" id="Phobius"/>
    </source>
</evidence>
<feature type="region of interest" description="Disordered" evidence="10">
    <location>
        <begin position="279"/>
        <end position="301"/>
    </location>
</feature>
<dbReference type="EMBL" id="JBBWWQ010000012">
    <property type="protein sequence ID" value="KAK8935021.1"/>
    <property type="molecule type" value="Genomic_DNA"/>
</dbReference>
<evidence type="ECO:0000256" key="2">
    <source>
        <dbReference type="ARBA" id="ARBA00022723"/>
    </source>
</evidence>
<evidence type="ECO:0000313" key="14">
    <source>
        <dbReference type="Proteomes" id="UP001418222"/>
    </source>
</evidence>
<dbReference type="Pfam" id="PF03110">
    <property type="entry name" value="SBP"/>
    <property type="match status" value="1"/>
</dbReference>
<dbReference type="InterPro" id="IPR004333">
    <property type="entry name" value="SBP_dom"/>
</dbReference>
<evidence type="ECO:0000256" key="9">
    <source>
        <dbReference type="PROSITE-ProRule" id="PRU00470"/>
    </source>
</evidence>
<evidence type="ECO:0000256" key="6">
    <source>
        <dbReference type="ARBA" id="ARBA00023125"/>
    </source>
</evidence>
<name>A0AAP0BC16_9ASPA</name>
<sequence>MEANMGRDMHQFYAAESSKRVENRSQEWDLNEWKWDGELFMAVPVNPGPLECRNKQLFSDVVLSNGSSNGLDEFNFRMVGNGVVESEKRRRVVVVGDDKQCDDAGSLTLKLGGHAYPVMEEDVDIGGKRNGKRCMVQSSNINQPKCQVEGCIADLSQSKDYHRRHKVCEAHAKANNAVVGNVIQRFCQQCSRFHLLDEFDEGKRSCRRRLAGHNIRRRKTHSDVSPSGTSTVDDQSTSYLLISLLKILANLTSDKSQQSKDNELLSNLLKNIASLGSSSDGNNNSSLQASQDLPKVWPSGTSGETADALISRAITANKNPNPICAPSMPSNNCNGSVAASSRERHCHQIETAKLTYPARLIPEENGLPTKLEAQRSVQHMLPAACTVEVARKMGFDLNAAYIEQQDGSLGCDRPVNLATLGSGSSNFPPWMVKHSRQLSPPQISGYTDSASTLSPSSSNGDVQSRTDRIVFKLFGKDPNDFPLILRAQILDWLSHCPTDMEGYIRPGCIILSVYLRLGVSTWDELCHDLGASMNRLLHLSTDDFWRKGWIYARLQNHIVLINNGRVVLNKSLILERTSCSKIFAVSPIAATPSSRVTFKVKGSNLIRSTTRLLCGFEGRYLIQDIDEPSLESSNDERSHEQFQSLSFTCYLSDAIGRGFIEVEDTGLSCGFFPFVVAEEDLCTEIRMLESSMDVASYDEHLNEKLADSRSSCVDFLHEIGWLLRRSQLKSKPESGNHCLEAFSFIRFRWILRFSIDHDWPAIVERLLDILFNGIVDLGGLSPTKTALSENLLHYAVQSNSKLVVRLLLRYKPHSNSDSGVDNLFTPDAPGPSNITPLHVAAASSSAETMLDLLTDDPAQVGVKAWKTARDSTGFTPEDYAFARGHNSYILLVQKKIKQAADRPDVSVYMPAKFSLAPGKLKTGSALYGLGIEKAKSKSQPPAPFCKLCEQQLASRRATGRSLLYRPMLLSMVGIAAVCVCVGLLFKGPPEVALVYPPFRWELLQYGFM</sequence>
<feature type="domain" description="SBP-type" evidence="12">
    <location>
        <begin position="143"/>
        <end position="220"/>
    </location>
</feature>
<protein>
    <submittedName>
        <fullName evidence="13">Squamosa promoter-binding-like protein 1</fullName>
    </submittedName>
</protein>
<dbReference type="Proteomes" id="UP001418222">
    <property type="component" value="Unassembled WGS sequence"/>
</dbReference>
<dbReference type="PANTHER" id="PTHR31251:SF86">
    <property type="entry name" value="SQUAMOSA PROMOTER-BINDING-LIKE PROTEIN 1"/>
    <property type="match status" value="1"/>
</dbReference>
<keyword evidence="7" id="KW-0804">Transcription</keyword>
<proteinExistence type="predicted"/>
<keyword evidence="3 9" id="KW-0863">Zinc-finger</keyword>
<dbReference type="Gene3D" id="1.25.40.20">
    <property type="entry name" value="Ankyrin repeat-containing domain"/>
    <property type="match status" value="1"/>
</dbReference>
<keyword evidence="14" id="KW-1185">Reference proteome</keyword>
<evidence type="ECO:0000313" key="13">
    <source>
        <dbReference type="EMBL" id="KAK8935021.1"/>
    </source>
</evidence>
<keyword evidence="11" id="KW-1133">Transmembrane helix</keyword>
<dbReference type="GO" id="GO:0008270">
    <property type="term" value="F:zinc ion binding"/>
    <property type="evidence" value="ECO:0007669"/>
    <property type="project" value="UniProtKB-KW"/>
</dbReference>
<reference evidence="13 14" key="1">
    <citation type="journal article" date="2022" name="Nat. Plants">
        <title>Genomes of leafy and leafless Platanthera orchids illuminate the evolution of mycoheterotrophy.</title>
        <authorList>
            <person name="Li M.H."/>
            <person name="Liu K.W."/>
            <person name="Li Z."/>
            <person name="Lu H.C."/>
            <person name="Ye Q.L."/>
            <person name="Zhang D."/>
            <person name="Wang J.Y."/>
            <person name="Li Y.F."/>
            <person name="Zhong Z.M."/>
            <person name="Liu X."/>
            <person name="Yu X."/>
            <person name="Liu D.K."/>
            <person name="Tu X.D."/>
            <person name="Liu B."/>
            <person name="Hao Y."/>
            <person name="Liao X.Y."/>
            <person name="Jiang Y.T."/>
            <person name="Sun W.H."/>
            <person name="Chen J."/>
            <person name="Chen Y.Q."/>
            <person name="Ai Y."/>
            <person name="Zhai J.W."/>
            <person name="Wu S.S."/>
            <person name="Zhou Z."/>
            <person name="Hsiao Y.Y."/>
            <person name="Wu W.L."/>
            <person name="Chen Y.Y."/>
            <person name="Lin Y.F."/>
            <person name="Hsu J.L."/>
            <person name="Li C.Y."/>
            <person name="Wang Z.W."/>
            <person name="Zhao X."/>
            <person name="Zhong W.Y."/>
            <person name="Ma X.K."/>
            <person name="Ma L."/>
            <person name="Huang J."/>
            <person name="Chen G.Z."/>
            <person name="Huang M.Z."/>
            <person name="Huang L."/>
            <person name="Peng D.H."/>
            <person name="Luo Y.B."/>
            <person name="Zou S.Q."/>
            <person name="Chen S.P."/>
            <person name="Lan S."/>
            <person name="Tsai W.C."/>
            <person name="Van de Peer Y."/>
            <person name="Liu Z.J."/>
        </authorList>
    </citation>
    <scope>NUCLEOTIDE SEQUENCE [LARGE SCALE GENOMIC DNA]</scope>
    <source>
        <strain evidence="13">Lor287</strain>
    </source>
</reference>
<keyword evidence="6" id="KW-0238">DNA-binding</keyword>
<evidence type="ECO:0000259" key="12">
    <source>
        <dbReference type="PROSITE" id="PS51141"/>
    </source>
</evidence>
<dbReference type="SUPFAM" id="SSF48403">
    <property type="entry name" value="Ankyrin repeat"/>
    <property type="match status" value="1"/>
</dbReference>
<dbReference type="PANTHER" id="PTHR31251">
    <property type="entry name" value="SQUAMOSA PROMOTER-BINDING-LIKE PROTEIN 4"/>
    <property type="match status" value="1"/>
</dbReference>
<accession>A0AAP0BC16</accession>